<dbReference type="Pfam" id="PF04548">
    <property type="entry name" value="AIG1"/>
    <property type="match status" value="1"/>
</dbReference>
<dbReference type="Gene3D" id="3.40.50.300">
    <property type="entry name" value="P-loop containing nucleotide triphosphate hydrolases"/>
    <property type="match status" value="1"/>
</dbReference>
<dbReference type="InterPro" id="IPR005225">
    <property type="entry name" value="Small_GTP-bd"/>
</dbReference>
<proteinExistence type="inferred from homology"/>
<reference evidence="5" key="2">
    <citation type="submission" date="2025-09" db="UniProtKB">
        <authorList>
            <consortium name="Ensembl"/>
        </authorList>
    </citation>
    <scope>IDENTIFICATION</scope>
</reference>
<evidence type="ECO:0000313" key="6">
    <source>
        <dbReference type="Proteomes" id="UP000694389"/>
    </source>
</evidence>
<name>A0A8P4FVZ7_DICLA</name>
<evidence type="ECO:0000256" key="3">
    <source>
        <dbReference type="ARBA" id="ARBA00023134"/>
    </source>
</evidence>
<comment type="similarity">
    <text evidence="1">Belongs to the TRAFAC class TrmE-Era-EngA-EngB-Septin-like GTPase superfamily. AIG1/Toc34/Toc159-like paraseptin GTPase family. IAN subfamily.</text>
</comment>
<reference evidence="5" key="1">
    <citation type="submission" date="2025-08" db="UniProtKB">
        <authorList>
            <consortium name="Ensembl"/>
        </authorList>
    </citation>
    <scope>IDENTIFICATION</scope>
</reference>
<evidence type="ECO:0000256" key="1">
    <source>
        <dbReference type="ARBA" id="ARBA00008535"/>
    </source>
</evidence>
<dbReference type="InterPro" id="IPR027417">
    <property type="entry name" value="P-loop_NTPase"/>
</dbReference>
<dbReference type="SUPFAM" id="SSF52540">
    <property type="entry name" value="P-loop containing nucleoside triphosphate hydrolases"/>
    <property type="match status" value="1"/>
</dbReference>
<dbReference type="Ensembl" id="ENSDLAT00005088519.1">
    <property type="protein sequence ID" value="ENSDLAP00005064198.1"/>
    <property type="gene ID" value="ENSDLAG00005033382.1"/>
</dbReference>
<dbReference type="InterPro" id="IPR045058">
    <property type="entry name" value="GIMA/IAN/Toc"/>
</dbReference>
<evidence type="ECO:0000256" key="2">
    <source>
        <dbReference type="ARBA" id="ARBA00022741"/>
    </source>
</evidence>
<dbReference type="AlphaFoldDB" id="A0A8P4FVZ7"/>
<keyword evidence="3" id="KW-0342">GTP-binding</keyword>
<dbReference type="PANTHER" id="PTHR10903">
    <property type="entry name" value="GTPASE, IMAP FAMILY MEMBER-RELATED"/>
    <property type="match status" value="1"/>
</dbReference>
<evidence type="ECO:0000313" key="5">
    <source>
        <dbReference type="Ensembl" id="ENSDLAP00005064198.1"/>
    </source>
</evidence>
<keyword evidence="6" id="KW-1185">Reference proteome</keyword>
<dbReference type="GeneTree" id="ENSGT01120000271858"/>
<dbReference type="GO" id="GO:0005525">
    <property type="term" value="F:GTP binding"/>
    <property type="evidence" value="ECO:0007669"/>
    <property type="project" value="UniProtKB-KW"/>
</dbReference>
<dbReference type="PROSITE" id="PS51720">
    <property type="entry name" value="G_AIG1"/>
    <property type="match status" value="1"/>
</dbReference>
<dbReference type="NCBIfam" id="TIGR00231">
    <property type="entry name" value="small_GTP"/>
    <property type="match status" value="1"/>
</dbReference>
<feature type="domain" description="AIG1-type G" evidence="4">
    <location>
        <begin position="19"/>
        <end position="152"/>
    </location>
</feature>
<accession>A0A8P4FVZ7</accession>
<dbReference type="InterPro" id="IPR006703">
    <property type="entry name" value="G_AIG1"/>
</dbReference>
<dbReference type="PANTHER" id="PTHR10903:SF112">
    <property type="entry name" value="SI:CH211-113E8.5"/>
    <property type="match status" value="1"/>
</dbReference>
<keyword evidence="2" id="KW-0547">Nucleotide-binding</keyword>
<protein>
    <recommendedName>
        <fullName evidence="4">AIG1-type G domain-containing protein</fullName>
    </recommendedName>
</protein>
<organism evidence="5 6">
    <name type="scientific">Dicentrarchus labrax</name>
    <name type="common">European seabass</name>
    <name type="synonym">Morone labrax</name>
    <dbReference type="NCBI Taxonomy" id="13489"/>
    <lineage>
        <taxon>Eukaryota</taxon>
        <taxon>Metazoa</taxon>
        <taxon>Chordata</taxon>
        <taxon>Craniata</taxon>
        <taxon>Vertebrata</taxon>
        <taxon>Euteleostomi</taxon>
        <taxon>Actinopterygii</taxon>
        <taxon>Neopterygii</taxon>
        <taxon>Teleostei</taxon>
        <taxon>Neoteleostei</taxon>
        <taxon>Acanthomorphata</taxon>
        <taxon>Eupercaria</taxon>
        <taxon>Moronidae</taxon>
        <taxon>Dicentrarchus</taxon>
    </lineage>
</organism>
<evidence type="ECO:0000259" key="4">
    <source>
        <dbReference type="PROSITE" id="PS51720"/>
    </source>
</evidence>
<sequence>GDLGVCQSCSSPQLTGYNNEEIRIVMVGKTGVGKSTTGNTILGTQYFKSEFSPKSLTVHCTKARGEVDGQKVSVIDTPGLFDTRTDEEQTAKDIAQSISYASPGPHIFLVVIQLGRRFKISLARNHSNTAWFSLPMDCSRRTGCCDFINIHI</sequence>
<dbReference type="Proteomes" id="UP000694389">
    <property type="component" value="Unassembled WGS sequence"/>
</dbReference>